<accession>A0A212QYN0</accession>
<evidence type="ECO:0000256" key="1">
    <source>
        <dbReference type="SAM" id="MobiDB-lite"/>
    </source>
</evidence>
<proteinExistence type="predicted"/>
<protein>
    <submittedName>
        <fullName evidence="3">Short C-terminal domain-containing protein</fullName>
    </submittedName>
</protein>
<evidence type="ECO:0000313" key="4">
    <source>
        <dbReference type="Proteomes" id="UP000198418"/>
    </source>
</evidence>
<organism evidence="3 4">
    <name type="scientific">Rhodoblastus acidophilus</name>
    <name type="common">Rhodopseudomonas acidophila</name>
    <dbReference type="NCBI Taxonomy" id="1074"/>
    <lineage>
        <taxon>Bacteria</taxon>
        <taxon>Pseudomonadati</taxon>
        <taxon>Pseudomonadota</taxon>
        <taxon>Alphaproteobacteria</taxon>
        <taxon>Hyphomicrobiales</taxon>
        <taxon>Rhodoblastaceae</taxon>
        <taxon>Rhodoblastus</taxon>
    </lineage>
</organism>
<dbReference type="EMBL" id="FYDG01000002">
    <property type="protein sequence ID" value="SNB64825.1"/>
    <property type="molecule type" value="Genomic_DNA"/>
</dbReference>
<name>A0A212QYN0_RHOAC</name>
<dbReference type="Pfam" id="PF09851">
    <property type="entry name" value="SHOCT"/>
    <property type="match status" value="1"/>
</dbReference>
<dbReference type="Proteomes" id="UP000198418">
    <property type="component" value="Unassembled WGS sequence"/>
</dbReference>
<gene>
    <name evidence="3" type="ORF">SAMN06265338_10299</name>
</gene>
<dbReference type="RefSeq" id="WP_088519643.1">
    <property type="nucleotide sequence ID" value="NZ_FYDG01000002.1"/>
</dbReference>
<evidence type="ECO:0000313" key="3">
    <source>
        <dbReference type="EMBL" id="SNB64825.1"/>
    </source>
</evidence>
<keyword evidence="4" id="KW-1185">Reference proteome</keyword>
<dbReference type="InterPro" id="IPR018649">
    <property type="entry name" value="SHOCT"/>
</dbReference>
<evidence type="ECO:0000259" key="2">
    <source>
        <dbReference type="Pfam" id="PF09851"/>
    </source>
</evidence>
<feature type="domain" description="SHOCT" evidence="2">
    <location>
        <begin position="244"/>
        <end position="269"/>
    </location>
</feature>
<reference evidence="4" key="1">
    <citation type="submission" date="2017-06" db="EMBL/GenBank/DDBJ databases">
        <authorList>
            <person name="Varghese N."/>
            <person name="Submissions S."/>
        </authorList>
    </citation>
    <scope>NUCLEOTIDE SEQUENCE [LARGE SCALE GENOMIC DNA]</scope>
    <source>
        <strain evidence="4">DSM 137</strain>
    </source>
</reference>
<dbReference type="OrthoDB" id="1778949at2"/>
<sequence>MELTPQARQIVESLAQTHGVSVGAVESLLYAVAAGQGTQAQFNHPELGGMGQWSQGGMIMVGDMFNQGLKYKVGALCDELSGLLRAQPFVPAPQQSQAQGWGQSQQQGFGQAMGQGVSLFVQGGGFGSGWPAELGTPTSSGAQNDMSYAFFPSTRRLAIRVGGETTIYDTGDHMIGGVSQQQSGGASLTFTSQYGLVRLADLPVVGPVARDRGDSGVAAPSAAPPAAPSGAPTSGAAVDIFGLIEKLAALRDKNILTDEEFAAKKTELLSRL</sequence>
<feature type="region of interest" description="Disordered" evidence="1">
    <location>
        <begin position="213"/>
        <end position="232"/>
    </location>
</feature>
<dbReference type="AlphaFoldDB" id="A0A212QYN0"/>